<gene>
    <name evidence="2" type="ORF">PIB30_088972</name>
</gene>
<organism evidence="2 3">
    <name type="scientific">Stylosanthes scabra</name>
    <dbReference type="NCBI Taxonomy" id="79078"/>
    <lineage>
        <taxon>Eukaryota</taxon>
        <taxon>Viridiplantae</taxon>
        <taxon>Streptophyta</taxon>
        <taxon>Embryophyta</taxon>
        <taxon>Tracheophyta</taxon>
        <taxon>Spermatophyta</taxon>
        <taxon>Magnoliopsida</taxon>
        <taxon>eudicotyledons</taxon>
        <taxon>Gunneridae</taxon>
        <taxon>Pentapetalae</taxon>
        <taxon>rosids</taxon>
        <taxon>fabids</taxon>
        <taxon>Fabales</taxon>
        <taxon>Fabaceae</taxon>
        <taxon>Papilionoideae</taxon>
        <taxon>50 kb inversion clade</taxon>
        <taxon>dalbergioids sensu lato</taxon>
        <taxon>Dalbergieae</taxon>
        <taxon>Pterocarpus clade</taxon>
        <taxon>Stylosanthes</taxon>
    </lineage>
</organism>
<accession>A0ABU6VUT2</accession>
<protein>
    <recommendedName>
        <fullName evidence="4">Transposase MuDR N-terminal domain-containing protein</fullName>
    </recommendedName>
</protein>
<comment type="caution">
    <text evidence="2">The sequence shown here is derived from an EMBL/GenBank/DDBJ whole genome shotgun (WGS) entry which is preliminary data.</text>
</comment>
<feature type="compositionally biased region" description="Acidic residues" evidence="1">
    <location>
        <begin position="53"/>
        <end position="62"/>
    </location>
</feature>
<dbReference type="Proteomes" id="UP001341840">
    <property type="component" value="Unassembled WGS sequence"/>
</dbReference>
<name>A0ABU6VUT2_9FABA</name>
<evidence type="ECO:0000313" key="2">
    <source>
        <dbReference type="EMBL" id="MED6176515.1"/>
    </source>
</evidence>
<sequence>MFELHHWYGTRKVMELLTEIQTVHGDAGGSTSSSRGGPGAILASSIHFATPEMSDEESDEDFVSNMDDSSEGSDSSYFVPESQMRRGFLLPAPALIPELSSVGSHFHTLHLDDIEGEPREGFGGGGEDYDIDGGAEFRVRHRFSTREAVHMGVNNYNIRRASEYRMVDSDPYKYVCRCKQYNAGYPWSLHNIMGIAYKQGGVDVWGTARLFATINVLRSHAARWQTDMQLHLADNKGQSFRAHSGPAIRSSTELLLYVVL</sequence>
<evidence type="ECO:0008006" key="4">
    <source>
        <dbReference type="Google" id="ProtNLM"/>
    </source>
</evidence>
<reference evidence="2 3" key="1">
    <citation type="journal article" date="2023" name="Plants (Basel)">
        <title>Bridging the Gap: Combining Genomics and Transcriptomics Approaches to Understand Stylosanthes scabra, an Orphan Legume from the Brazilian Caatinga.</title>
        <authorList>
            <person name="Ferreira-Neto J.R.C."/>
            <person name="da Silva M.D."/>
            <person name="Binneck E."/>
            <person name="de Melo N.F."/>
            <person name="da Silva R.H."/>
            <person name="de Melo A.L.T.M."/>
            <person name="Pandolfi V."/>
            <person name="Bustamante F.O."/>
            <person name="Brasileiro-Vidal A.C."/>
            <person name="Benko-Iseppon A.M."/>
        </authorList>
    </citation>
    <scope>NUCLEOTIDE SEQUENCE [LARGE SCALE GENOMIC DNA]</scope>
    <source>
        <tissue evidence="2">Leaves</tissue>
    </source>
</reference>
<proteinExistence type="predicted"/>
<keyword evidence="3" id="KW-1185">Reference proteome</keyword>
<dbReference type="EMBL" id="JASCZI010152674">
    <property type="protein sequence ID" value="MED6176515.1"/>
    <property type="molecule type" value="Genomic_DNA"/>
</dbReference>
<feature type="region of interest" description="Disordered" evidence="1">
    <location>
        <begin position="51"/>
        <end position="76"/>
    </location>
</feature>
<evidence type="ECO:0000313" key="3">
    <source>
        <dbReference type="Proteomes" id="UP001341840"/>
    </source>
</evidence>
<evidence type="ECO:0000256" key="1">
    <source>
        <dbReference type="SAM" id="MobiDB-lite"/>
    </source>
</evidence>